<dbReference type="Proteomes" id="UP001069802">
    <property type="component" value="Unassembled WGS sequence"/>
</dbReference>
<evidence type="ECO:0000259" key="3">
    <source>
        <dbReference type="PROSITE" id="PS50222"/>
    </source>
</evidence>
<keyword evidence="2" id="KW-0732">Signal</keyword>
<feature type="domain" description="EF-hand" evidence="3">
    <location>
        <begin position="104"/>
        <end position="137"/>
    </location>
</feature>
<feature type="region of interest" description="Disordered" evidence="1">
    <location>
        <begin position="113"/>
        <end position="137"/>
    </location>
</feature>
<proteinExistence type="predicted"/>
<dbReference type="InterPro" id="IPR002048">
    <property type="entry name" value="EF_hand_dom"/>
</dbReference>
<feature type="chain" id="PRO_5045132181" evidence="2">
    <location>
        <begin position="24"/>
        <end position="137"/>
    </location>
</feature>
<dbReference type="Gene3D" id="1.10.238.10">
    <property type="entry name" value="EF-hand"/>
    <property type="match status" value="2"/>
</dbReference>
<organism evidence="4 5">
    <name type="scientific">Kiloniella laminariae</name>
    <dbReference type="NCBI Taxonomy" id="454162"/>
    <lineage>
        <taxon>Bacteria</taxon>
        <taxon>Pseudomonadati</taxon>
        <taxon>Pseudomonadota</taxon>
        <taxon>Alphaproteobacteria</taxon>
        <taxon>Rhodospirillales</taxon>
        <taxon>Kiloniellaceae</taxon>
        <taxon>Kiloniella</taxon>
    </lineage>
</organism>
<sequence>MVSKKTLSLVGAIAFLASTAAFAAGSGKWAKGMEMLDGNKDGQITLEELQKFEEERFKLMDSNGDGQISFAEMEAEKAAKRAERMKSHFDRMDLDASGSLSAEELAARGNKMMERLDENKDGIITEDEFPRHADHKN</sequence>
<dbReference type="PROSITE" id="PS00018">
    <property type="entry name" value="EF_HAND_1"/>
    <property type="match status" value="1"/>
</dbReference>
<protein>
    <submittedName>
        <fullName evidence="4">EF-hand domain-containing protein</fullName>
    </submittedName>
</protein>
<dbReference type="InterPro" id="IPR018247">
    <property type="entry name" value="EF_Hand_1_Ca_BS"/>
</dbReference>
<comment type="caution">
    <text evidence="4">The sequence shown here is derived from an EMBL/GenBank/DDBJ whole genome shotgun (WGS) entry which is preliminary data.</text>
</comment>
<feature type="domain" description="EF-hand" evidence="3">
    <location>
        <begin position="48"/>
        <end position="83"/>
    </location>
</feature>
<dbReference type="EMBL" id="JAPWGY010000007">
    <property type="protein sequence ID" value="MCZ4282434.1"/>
    <property type="molecule type" value="Genomic_DNA"/>
</dbReference>
<dbReference type="Pfam" id="PF13202">
    <property type="entry name" value="EF-hand_5"/>
    <property type="match status" value="4"/>
</dbReference>
<dbReference type="RefSeq" id="WP_269424584.1">
    <property type="nucleotide sequence ID" value="NZ_JAPWGY010000007.1"/>
</dbReference>
<evidence type="ECO:0000256" key="2">
    <source>
        <dbReference type="SAM" id="SignalP"/>
    </source>
</evidence>
<dbReference type="InterPro" id="IPR011992">
    <property type="entry name" value="EF-hand-dom_pair"/>
</dbReference>
<dbReference type="SMART" id="SM00054">
    <property type="entry name" value="EFh"/>
    <property type="match status" value="3"/>
</dbReference>
<evidence type="ECO:0000313" key="5">
    <source>
        <dbReference type="Proteomes" id="UP001069802"/>
    </source>
</evidence>
<dbReference type="PROSITE" id="PS50222">
    <property type="entry name" value="EF_HAND_2"/>
    <property type="match status" value="2"/>
</dbReference>
<name>A0ABT4LMY0_9PROT</name>
<evidence type="ECO:0000256" key="1">
    <source>
        <dbReference type="SAM" id="MobiDB-lite"/>
    </source>
</evidence>
<evidence type="ECO:0000313" key="4">
    <source>
        <dbReference type="EMBL" id="MCZ4282434.1"/>
    </source>
</evidence>
<keyword evidence="5" id="KW-1185">Reference proteome</keyword>
<feature type="signal peptide" evidence="2">
    <location>
        <begin position="1"/>
        <end position="23"/>
    </location>
</feature>
<reference evidence="4" key="1">
    <citation type="submission" date="2022-12" db="EMBL/GenBank/DDBJ databases">
        <title>Bacterial isolates from different developmental stages of Nematostella vectensis.</title>
        <authorList>
            <person name="Fraune S."/>
        </authorList>
    </citation>
    <scope>NUCLEOTIDE SEQUENCE</scope>
    <source>
        <strain evidence="4">G21630-S1</strain>
    </source>
</reference>
<dbReference type="SUPFAM" id="SSF47473">
    <property type="entry name" value="EF-hand"/>
    <property type="match status" value="1"/>
</dbReference>
<accession>A0ABT4LMY0</accession>
<gene>
    <name evidence="4" type="ORF">O4H49_16725</name>
</gene>